<dbReference type="Pfam" id="PF10545">
    <property type="entry name" value="MADF_DNA_bdg"/>
    <property type="match status" value="1"/>
</dbReference>
<dbReference type="InterPro" id="IPR039353">
    <property type="entry name" value="TF_Adf1"/>
</dbReference>
<feature type="region of interest" description="Disordered" evidence="1">
    <location>
        <begin position="158"/>
        <end position="194"/>
    </location>
</feature>
<dbReference type="VEuPathDB" id="VectorBase:ISCP_024366"/>
<feature type="non-terminal residue" evidence="3">
    <location>
        <position position="265"/>
    </location>
</feature>
<evidence type="ECO:0000256" key="1">
    <source>
        <dbReference type="SAM" id="MobiDB-lite"/>
    </source>
</evidence>
<feature type="domain" description="MADF" evidence="2">
    <location>
        <begin position="7"/>
        <end position="100"/>
    </location>
</feature>
<dbReference type="InterPro" id="IPR006578">
    <property type="entry name" value="MADF-dom"/>
</dbReference>
<dbReference type="VEuPathDB" id="VectorBase:ISCI023516"/>
<sequence>MEFCAEALINAVKDYAFLYDKRHPDHKDRDKKLQAWTEIGSIFGMAGLECQKKFKNLKDVYYRTKAAVKGKSKSGAGLADIPTVKWAHFEEMAGIVEPFSQSAVVYCSLQHEEKSSSSTSTSEQPSPQAQETGPSTASSSVVGCGLEESPAHESFMNAEPISPEEGLPAERPQTTQKRQKRRRSSQDAGEGRSHELVEACVGHLGALRALRSESKRDEIYHFSMRLDCRLRAIPKDRSQSIMNSFDNMLYHEEQECRDLGLTDVL</sequence>
<feature type="region of interest" description="Disordered" evidence="1">
    <location>
        <begin position="115"/>
        <end position="143"/>
    </location>
</feature>
<dbReference type="GeneID" id="115316828"/>
<feature type="compositionally biased region" description="Polar residues" evidence="1">
    <location>
        <begin position="132"/>
        <end position="141"/>
    </location>
</feature>
<dbReference type="PANTHER" id="PTHR12243">
    <property type="entry name" value="MADF DOMAIN TRANSCRIPTION FACTOR"/>
    <property type="match status" value="1"/>
</dbReference>
<proteinExistence type="predicted"/>
<dbReference type="AlphaFoldDB" id="A0A4D5RPL8"/>
<evidence type="ECO:0000313" key="3">
    <source>
        <dbReference type="EMBL" id="MOY38889.1"/>
    </source>
</evidence>
<dbReference type="PROSITE" id="PS51029">
    <property type="entry name" value="MADF"/>
    <property type="match status" value="1"/>
</dbReference>
<organism evidence="3">
    <name type="scientific">Ixodes scapularis</name>
    <name type="common">Black-legged tick</name>
    <name type="synonym">Deer tick</name>
    <dbReference type="NCBI Taxonomy" id="6945"/>
    <lineage>
        <taxon>Eukaryota</taxon>
        <taxon>Metazoa</taxon>
        <taxon>Ecdysozoa</taxon>
        <taxon>Arthropoda</taxon>
        <taxon>Chelicerata</taxon>
        <taxon>Arachnida</taxon>
        <taxon>Acari</taxon>
        <taxon>Parasitiformes</taxon>
        <taxon>Ixodida</taxon>
        <taxon>Ixodoidea</taxon>
        <taxon>Ixodidae</taxon>
        <taxon>Ixodinae</taxon>
        <taxon>Ixodes</taxon>
    </lineage>
</organism>
<accession>A0A4D5RPL8</accession>
<dbReference type="PANTHER" id="PTHR12243:SF69">
    <property type="entry name" value="SI:CH73-59F11.3"/>
    <property type="match status" value="1"/>
</dbReference>
<dbReference type="OMA" id="EMACAWS"/>
<reference evidence="3" key="1">
    <citation type="submission" date="2019-04" db="EMBL/GenBank/DDBJ databases">
        <title>An insight into the mialome of Ixodes scapularis.</title>
        <authorList>
            <person name="Ribeiro J.M."/>
            <person name="Mather T.N."/>
            <person name="Karim S."/>
        </authorList>
    </citation>
    <scope>NUCLEOTIDE SEQUENCE</scope>
</reference>
<evidence type="ECO:0000259" key="2">
    <source>
        <dbReference type="PROSITE" id="PS51029"/>
    </source>
</evidence>
<feature type="compositionally biased region" description="Low complexity" evidence="1">
    <location>
        <begin position="116"/>
        <end position="131"/>
    </location>
</feature>
<name>A0A4D5RPL8_IXOSC</name>
<dbReference type="SMART" id="SM00595">
    <property type="entry name" value="MADF"/>
    <property type="match status" value="1"/>
</dbReference>
<dbReference type="RefSeq" id="XP_040069289.1">
    <property type="nucleotide sequence ID" value="XM_040213355.3"/>
</dbReference>
<dbReference type="KEGG" id="isc:115316828"/>
<dbReference type="OrthoDB" id="10651085at2759"/>
<protein>
    <submittedName>
        <fullName evidence="3">Putative alcohol dehydrogenase transcription factor myb/sant-like protein</fullName>
    </submittedName>
</protein>
<dbReference type="EMBL" id="GHJT01004918">
    <property type="protein sequence ID" value="MOY38889.1"/>
    <property type="molecule type" value="Transcribed_RNA"/>
</dbReference>
<dbReference type="VEuPathDB" id="VectorBase:ISCW023516"/>